<sequence>MSGTAITGADRTQGQTQTRTTRAAIAQAAQATGVDFDYLLAQARLESGLNPQARAGSSSARGLYQFLGGTWLDTLRKHGAEHGLGWAAQAAADPARRAEIMALRDDPQASALMAAELAGDNRAALSGALGREPDGAELYLAHFLGVQGATRMLAAEADDPSQSAAALLPAAAGANRAIFHGPGGAPRSVGEVLGLVRGRFAAAMSRSDGLPADFPLASAASSGAVPAGGPVAREFHALAGSAVTPAPARPSMAETLRQAFALGGGQDGAVPAHVRSAYGRLAALGL</sequence>
<evidence type="ECO:0000313" key="2">
    <source>
        <dbReference type="EMBL" id="MFC3175381.1"/>
    </source>
</evidence>
<dbReference type="RefSeq" id="WP_379510760.1">
    <property type="nucleotide sequence ID" value="NZ_JBHRTQ010000013.1"/>
</dbReference>
<organism evidence="2 3">
    <name type="scientific">Novosphingobium bradum</name>
    <dbReference type="NCBI Taxonomy" id="1737444"/>
    <lineage>
        <taxon>Bacteria</taxon>
        <taxon>Pseudomonadati</taxon>
        <taxon>Pseudomonadota</taxon>
        <taxon>Alphaproteobacteria</taxon>
        <taxon>Sphingomonadales</taxon>
        <taxon>Sphingomonadaceae</taxon>
        <taxon>Novosphingobium</taxon>
    </lineage>
</organism>
<feature type="compositionally biased region" description="Low complexity" evidence="1">
    <location>
        <begin position="7"/>
        <end position="20"/>
    </location>
</feature>
<accession>A0ABV7IRR9</accession>
<proteinExistence type="predicted"/>
<feature type="region of interest" description="Disordered" evidence="1">
    <location>
        <begin position="1"/>
        <end position="20"/>
    </location>
</feature>
<protein>
    <submittedName>
        <fullName evidence="2">Lytic transglycosylase domain-containing protein</fullName>
    </submittedName>
</protein>
<dbReference type="SUPFAM" id="SSF53955">
    <property type="entry name" value="Lysozyme-like"/>
    <property type="match status" value="1"/>
</dbReference>
<dbReference type="EMBL" id="JBHRTQ010000013">
    <property type="protein sequence ID" value="MFC3175381.1"/>
    <property type="molecule type" value="Genomic_DNA"/>
</dbReference>
<reference evidence="3" key="1">
    <citation type="journal article" date="2019" name="Int. J. Syst. Evol. Microbiol.">
        <title>The Global Catalogue of Microorganisms (GCM) 10K type strain sequencing project: providing services to taxonomists for standard genome sequencing and annotation.</title>
        <authorList>
            <consortium name="The Broad Institute Genomics Platform"/>
            <consortium name="The Broad Institute Genome Sequencing Center for Infectious Disease"/>
            <person name="Wu L."/>
            <person name="Ma J."/>
        </authorList>
    </citation>
    <scope>NUCLEOTIDE SEQUENCE [LARGE SCALE GENOMIC DNA]</scope>
    <source>
        <strain evidence="3">KCTC 42984</strain>
    </source>
</reference>
<comment type="caution">
    <text evidence="2">The sequence shown here is derived from an EMBL/GenBank/DDBJ whole genome shotgun (WGS) entry which is preliminary data.</text>
</comment>
<evidence type="ECO:0000256" key="1">
    <source>
        <dbReference type="SAM" id="MobiDB-lite"/>
    </source>
</evidence>
<dbReference type="Proteomes" id="UP001595604">
    <property type="component" value="Unassembled WGS sequence"/>
</dbReference>
<evidence type="ECO:0000313" key="3">
    <source>
        <dbReference type="Proteomes" id="UP001595604"/>
    </source>
</evidence>
<name>A0ABV7IRR9_9SPHN</name>
<keyword evidence="3" id="KW-1185">Reference proteome</keyword>
<dbReference type="InterPro" id="IPR023346">
    <property type="entry name" value="Lysozyme-like_dom_sf"/>
</dbReference>
<gene>
    <name evidence="2" type="ORF">ACFOD9_14060</name>
</gene>
<dbReference type="Gene3D" id="1.10.530.10">
    <property type="match status" value="1"/>
</dbReference>